<dbReference type="Proteomes" id="UP000577362">
    <property type="component" value="Unassembled WGS sequence"/>
</dbReference>
<dbReference type="NCBIfam" id="NF011457">
    <property type="entry name" value="PRK14875.1"/>
    <property type="match status" value="1"/>
</dbReference>
<organism evidence="4 5">
    <name type="scientific">Chelatococcus caeni</name>
    <dbReference type="NCBI Taxonomy" id="1348468"/>
    <lineage>
        <taxon>Bacteria</taxon>
        <taxon>Pseudomonadati</taxon>
        <taxon>Pseudomonadota</taxon>
        <taxon>Alphaproteobacteria</taxon>
        <taxon>Hyphomicrobiales</taxon>
        <taxon>Chelatococcaceae</taxon>
        <taxon>Chelatococcus</taxon>
    </lineage>
</organism>
<dbReference type="RefSeq" id="WP_183317759.1">
    <property type="nucleotide sequence ID" value="NZ_JACIEN010000005.1"/>
</dbReference>
<dbReference type="EMBL" id="JACIEN010000005">
    <property type="protein sequence ID" value="MBB4019010.1"/>
    <property type="molecule type" value="Genomic_DNA"/>
</dbReference>
<dbReference type="Pfam" id="PF00364">
    <property type="entry name" value="Biotin_lipoyl"/>
    <property type="match status" value="1"/>
</dbReference>
<dbReference type="PANTHER" id="PTHR46438:SF11">
    <property type="entry name" value="LIPASE-RELATED"/>
    <property type="match status" value="1"/>
</dbReference>
<dbReference type="SUPFAM" id="SSF53474">
    <property type="entry name" value="alpha/beta-Hydrolases"/>
    <property type="match status" value="1"/>
</dbReference>
<dbReference type="InterPro" id="IPR000089">
    <property type="entry name" value="Biotin_lipoyl"/>
</dbReference>
<dbReference type="SUPFAM" id="SSF51230">
    <property type="entry name" value="Single hybrid motif"/>
    <property type="match status" value="1"/>
</dbReference>
<dbReference type="AlphaFoldDB" id="A0A840C1B9"/>
<dbReference type="PROSITE" id="PS50968">
    <property type="entry name" value="BIOTINYL_LIPOYL"/>
    <property type="match status" value="1"/>
</dbReference>
<dbReference type="GO" id="GO:0004742">
    <property type="term" value="F:dihydrolipoyllysine-residue acetyltransferase activity"/>
    <property type="evidence" value="ECO:0007669"/>
    <property type="project" value="UniProtKB-EC"/>
</dbReference>
<keyword evidence="4" id="KW-0012">Acyltransferase</keyword>
<dbReference type="PRINTS" id="PR00111">
    <property type="entry name" value="ABHYDROLASE"/>
</dbReference>
<dbReference type="Pfam" id="PF00561">
    <property type="entry name" value="Abhydrolase_1"/>
    <property type="match status" value="1"/>
</dbReference>
<proteinExistence type="predicted"/>
<keyword evidence="5" id="KW-1185">Reference proteome</keyword>
<name>A0A840C1B9_9HYPH</name>
<feature type="domain" description="Lipoyl-binding" evidence="3">
    <location>
        <begin position="6"/>
        <end position="81"/>
    </location>
</feature>
<dbReference type="Gene3D" id="3.40.50.1820">
    <property type="entry name" value="alpha/beta hydrolase"/>
    <property type="match status" value="1"/>
</dbReference>
<dbReference type="PROSITE" id="PS00189">
    <property type="entry name" value="LIPOYL"/>
    <property type="match status" value="1"/>
</dbReference>
<dbReference type="InterPro" id="IPR003016">
    <property type="entry name" value="2-oxoA_DH_lipoyl-BS"/>
</dbReference>
<keyword evidence="2" id="KW-0450">Lipoyl</keyword>
<dbReference type="InterPro" id="IPR000073">
    <property type="entry name" value="AB_hydrolase_1"/>
</dbReference>
<dbReference type="PANTHER" id="PTHR46438">
    <property type="entry name" value="ALPHA/BETA-HYDROLASES SUPERFAMILY PROTEIN"/>
    <property type="match status" value="1"/>
</dbReference>
<dbReference type="Gene3D" id="2.40.50.100">
    <property type="match status" value="1"/>
</dbReference>
<keyword evidence="4" id="KW-0808">Transferase</keyword>
<comment type="caution">
    <text evidence="4">The sequence shown here is derived from an EMBL/GenBank/DDBJ whole genome shotgun (WGS) entry which is preliminary data.</text>
</comment>
<keyword evidence="4" id="KW-0670">Pyruvate</keyword>
<gene>
    <name evidence="4" type="ORF">GGR16_004057</name>
</gene>
<evidence type="ECO:0000256" key="1">
    <source>
        <dbReference type="ARBA" id="ARBA00001938"/>
    </source>
</evidence>
<reference evidence="4 5" key="1">
    <citation type="submission" date="2020-08" db="EMBL/GenBank/DDBJ databases">
        <title>Genomic Encyclopedia of Type Strains, Phase IV (KMG-IV): sequencing the most valuable type-strain genomes for metagenomic binning, comparative biology and taxonomic classification.</title>
        <authorList>
            <person name="Goeker M."/>
        </authorList>
    </citation>
    <scope>NUCLEOTIDE SEQUENCE [LARGE SCALE GENOMIC DNA]</scope>
    <source>
        <strain evidence="4 5">DSM 103737</strain>
    </source>
</reference>
<evidence type="ECO:0000313" key="4">
    <source>
        <dbReference type="EMBL" id="MBB4019010.1"/>
    </source>
</evidence>
<comment type="cofactor">
    <cofactor evidence="1">
        <name>(R)-lipoate</name>
        <dbReference type="ChEBI" id="CHEBI:83088"/>
    </cofactor>
</comment>
<sequence length="372" mass="39029">MTDQRIKPVVMPKWGLAMEEGKVTGWLKRPGDRIAVGEEIVEVETDKIAGVVEASEAGVLRRAIGEVDTVYPVKALIGVVADADVPEEEIDAYVAGYVTPSADEAGEEEAGPTYEFVETPAGRLRYARRGEGAETIVLVHGFGGDLDNWLFNIDALADKATVYALDLPGHGQSAKAMPEGGVEGLARALLGFMDALSIERAHLVGHSMGGAVSTLAANAAPGRARSLTLIGSAGLGEEINAGYIAGFVSAASRRELKPVVEQLFADPSLVSRQLVEDLLRYKRLDGVSAALEALSGAFLADGRQKTLVASSLAALDIPVLVVWGAEDRIIPAAHAEALNGRAKAEVIPGAGHMVQMEKASRVNELIGAHVTG</sequence>
<evidence type="ECO:0000259" key="3">
    <source>
        <dbReference type="PROSITE" id="PS50968"/>
    </source>
</evidence>
<dbReference type="InterPro" id="IPR011053">
    <property type="entry name" value="Single_hybrid_motif"/>
</dbReference>
<evidence type="ECO:0000313" key="5">
    <source>
        <dbReference type="Proteomes" id="UP000577362"/>
    </source>
</evidence>
<protein>
    <submittedName>
        <fullName evidence="4">Pyruvate dehydrogenase E2 component (Dihydrolipoamide acetyltransferase)</fullName>
        <ecNumber evidence="4">2.3.1.12</ecNumber>
    </submittedName>
</protein>
<dbReference type="EC" id="2.3.1.12" evidence="4"/>
<accession>A0A840C1B9</accession>
<dbReference type="CDD" id="cd06849">
    <property type="entry name" value="lipoyl_domain"/>
    <property type="match status" value="1"/>
</dbReference>
<evidence type="ECO:0000256" key="2">
    <source>
        <dbReference type="ARBA" id="ARBA00022823"/>
    </source>
</evidence>
<dbReference type="InterPro" id="IPR029058">
    <property type="entry name" value="AB_hydrolase_fold"/>
</dbReference>